<evidence type="ECO:0000313" key="10">
    <source>
        <dbReference type="EMBL" id="MBQ0961198.1"/>
    </source>
</evidence>
<dbReference type="GO" id="GO:0005886">
    <property type="term" value="C:plasma membrane"/>
    <property type="evidence" value="ECO:0007669"/>
    <property type="project" value="UniProtKB-SubCell"/>
</dbReference>
<reference evidence="10" key="1">
    <citation type="submission" date="2021-04" db="EMBL/GenBank/DDBJ databases">
        <title>The genome sequence of Ideonella sp. 4Y11.</title>
        <authorList>
            <person name="Liu Y."/>
        </authorList>
    </citation>
    <scope>NUCLEOTIDE SEQUENCE</scope>
    <source>
        <strain evidence="10">4Y11</strain>
    </source>
</reference>
<dbReference type="GO" id="GO:0042910">
    <property type="term" value="F:xenobiotic transmembrane transporter activity"/>
    <property type="evidence" value="ECO:0007669"/>
    <property type="project" value="InterPro"/>
</dbReference>
<comment type="caution">
    <text evidence="8">Lacks conserved residue(s) required for the propagation of feature annotation.</text>
</comment>
<evidence type="ECO:0000313" key="11">
    <source>
        <dbReference type="Proteomes" id="UP000678374"/>
    </source>
</evidence>
<evidence type="ECO:0000256" key="6">
    <source>
        <dbReference type="ARBA" id="ARBA00022989"/>
    </source>
</evidence>
<feature type="transmembrane region" description="Helical" evidence="8">
    <location>
        <begin position="79"/>
        <end position="98"/>
    </location>
</feature>
<sequence>MNAAARALPPQVVVLALALLLGLQPITTDLYLPALPLLKAGLDAPMERVQMTMAALLLAFGAGQLMMGPLSDRFGRRPALLGGLALHAAGAAGAALAGDIVVFIALRAVQGVGLAASVVCARAMVRDLFEPHQGATVMSQGLSGLGVIAFASPTLGGLLAAWGGWRSSMAALSLCSAAILVFVLLKLPETAPRRDPQATAPGPLLRRLAEIAAHPGFRAWALLVASTYAGLYVLLAGTSFVYIGTLGMSPAQYGVTLATCSLSYIAGTFHCRRLLPSHGLTGAARVGGYFTLAGGLAMLALGLGDVRSVPLVIGAQWLYSWGHGFHQPCGQVGAVAPFPRAAGTASALAGFILAVVAFGMGLWLGRALDGSLAMLGWGLAVPAVVTATIAWTLVRRHGDARP</sequence>
<feature type="domain" description="Major facilitator superfamily (MFS) profile" evidence="9">
    <location>
        <begin position="13"/>
        <end position="402"/>
    </location>
</feature>
<keyword evidence="11" id="KW-1185">Reference proteome</keyword>
<dbReference type="AlphaFoldDB" id="A0A941BLQ7"/>
<feature type="transmembrane region" description="Helical" evidence="8">
    <location>
        <begin position="220"/>
        <end position="245"/>
    </location>
</feature>
<dbReference type="InterPro" id="IPR005829">
    <property type="entry name" value="Sugar_transporter_CS"/>
</dbReference>
<dbReference type="PROSITE" id="PS50850">
    <property type="entry name" value="MFS"/>
    <property type="match status" value="1"/>
</dbReference>
<comment type="caution">
    <text evidence="10">The sequence shown here is derived from an EMBL/GenBank/DDBJ whole genome shotgun (WGS) entry which is preliminary data.</text>
</comment>
<feature type="transmembrane region" description="Helical" evidence="8">
    <location>
        <begin position="137"/>
        <end position="162"/>
    </location>
</feature>
<dbReference type="PANTHER" id="PTHR23502:SF132">
    <property type="entry name" value="POLYAMINE TRANSPORTER 2-RELATED"/>
    <property type="match status" value="1"/>
</dbReference>
<keyword evidence="6 8" id="KW-1133">Transmembrane helix</keyword>
<dbReference type="Gene3D" id="1.20.1720.10">
    <property type="entry name" value="Multidrug resistance protein D"/>
    <property type="match status" value="1"/>
</dbReference>
<dbReference type="EMBL" id="JAGQDE010000024">
    <property type="protein sequence ID" value="MBQ0961198.1"/>
    <property type="molecule type" value="Genomic_DNA"/>
</dbReference>
<evidence type="ECO:0000256" key="3">
    <source>
        <dbReference type="ARBA" id="ARBA00022448"/>
    </source>
</evidence>
<feature type="transmembrane region" description="Helical" evidence="8">
    <location>
        <begin position="345"/>
        <end position="365"/>
    </location>
</feature>
<evidence type="ECO:0000256" key="4">
    <source>
        <dbReference type="ARBA" id="ARBA00022475"/>
    </source>
</evidence>
<comment type="similarity">
    <text evidence="2 8">Belongs to the major facilitator superfamily. Bcr/CmlA family.</text>
</comment>
<evidence type="ECO:0000256" key="7">
    <source>
        <dbReference type="ARBA" id="ARBA00023136"/>
    </source>
</evidence>
<evidence type="ECO:0000256" key="1">
    <source>
        <dbReference type="ARBA" id="ARBA00004651"/>
    </source>
</evidence>
<keyword evidence="3 8" id="KW-0813">Transport</keyword>
<organism evidence="10 11">
    <name type="scientific">Ideonella aquatica</name>
    <dbReference type="NCBI Taxonomy" id="2824119"/>
    <lineage>
        <taxon>Bacteria</taxon>
        <taxon>Pseudomonadati</taxon>
        <taxon>Pseudomonadota</taxon>
        <taxon>Betaproteobacteria</taxon>
        <taxon>Burkholderiales</taxon>
        <taxon>Sphaerotilaceae</taxon>
        <taxon>Ideonella</taxon>
    </lineage>
</organism>
<dbReference type="Pfam" id="PF07690">
    <property type="entry name" value="MFS_1"/>
    <property type="match status" value="1"/>
</dbReference>
<keyword evidence="7 8" id="KW-0472">Membrane</keyword>
<gene>
    <name evidence="10" type="ORF">KAK06_19735</name>
</gene>
<keyword evidence="4" id="KW-1003">Cell membrane</keyword>
<dbReference type="PROSITE" id="PS00216">
    <property type="entry name" value="SUGAR_TRANSPORT_1"/>
    <property type="match status" value="1"/>
</dbReference>
<protein>
    <recommendedName>
        <fullName evidence="8">Bcr/CflA family efflux transporter</fullName>
    </recommendedName>
</protein>
<feature type="transmembrane region" description="Helical" evidence="8">
    <location>
        <begin position="168"/>
        <end position="185"/>
    </location>
</feature>
<feature type="transmembrane region" description="Helical" evidence="8">
    <location>
        <begin position="372"/>
        <end position="394"/>
    </location>
</feature>
<comment type="subcellular location">
    <subcellularLocation>
        <location evidence="8">Cell inner membrane</location>
        <topology evidence="8">Multi-pass membrane protein</topology>
    </subcellularLocation>
    <subcellularLocation>
        <location evidence="1">Cell membrane</location>
        <topology evidence="1">Multi-pass membrane protein</topology>
    </subcellularLocation>
</comment>
<evidence type="ECO:0000256" key="2">
    <source>
        <dbReference type="ARBA" id="ARBA00006236"/>
    </source>
</evidence>
<keyword evidence="8" id="KW-0997">Cell inner membrane</keyword>
<dbReference type="SUPFAM" id="SSF103473">
    <property type="entry name" value="MFS general substrate transporter"/>
    <property type="match status" value="1"/>
</dbReference>
<accession>A0A941BLQ7</accession>
<feature type="transmembrane region" description="Helical" evidence="8">
    <location>
        <begin position="251"/>
        <end position="271"/>
    </location>
</feature>
<dbReference type="Proteomes" id="UP000678374">
    <property type="component" value="Unassembled WGS sequence"/>
</dbReference>
<dbReference type="InterPro" id="IPR011701">
    <property type="entry name" value="MFS"/>
</dbReference>
<feature type="transmembrane region" description="Helical" evidence="8">
    <location>
        <begin position="49"/>
        <end position="67"/>
    </location>
</feature>
<evidence type="ECO:0000256" key="8">
    <source>
        <dbReference type="RuleBase" id="RU365088"/>
    </source>
</evidence>
<keyword evidence="5 8" id="KW-0812">Transmembrane</keyword>
<feature type="transmembrane region" description="Helical" evidence="8">
    <location>
        <begin position="283"/>
        <end position="303"/>
    </location>
</feature>
<feature type="transmembrane region" description="Helical" evidence="8">
    <location>
        <begin position="104"/>
        <end position="125"/>
    </location>
</feature>
<dbReference type="InterPro" id="IPR004812">
    <property type="entry name" value="Efflux_drug-R_Bcr/CmlA"/>
</dbReference>
<evidence type="ECO:0000259" key="9">
    <source>
        <dbReference type="PROSITE" id="PS50850"/>
    </source>
</evidence>
<dbReference type="InterPro" id="IPR036259">
    <property type="entry name" value="MFS_trans_sf"/>
</dbReference>
<dbReference type="InterPro" id="IPR020846">
    <property type="entry name" value="MFS_dom"/>
</dbReference>
<dbReference type="GO" id="GO:1990961">
    <property type="term" value="P:xenobiotic detoxification by transmembrane export across the plasma membrane"/>
    <property type="evidence" value="ECO:0007669"/>
    <property type="project" value="InterPro"/>
</dbReference>
<dbReference type="NCBIfam" id="TIGR00710">
    <property type="entry name" value="efflux_Bcr_CflA"/>
    <property type="match status" value="1"/>
</dbReference>
<proteinExistence type="inferred from homology"/>
<evidence type="ECO:0000256" key="5">
    <source>
        <dbReference type="ARBA" id="ARBA00022692"/>
    </source>
</evidence>
<dbReference type="PANTHER" id="PTHR23502">
    <property type="entry name" value="MAJOR FACILITATOR SUPERFAMILY"/>
    <property type="match status" value="1"/>
</dbReference>
<name>A0A941BLQ7_9BURK</name>